<accession>A0A9P4KEI8</accession>
<evidence type="ECO:0000313" key="3">
    <source>
        <dbReference type="Proteomes" id="UP000800093"/>
    </source>
</evidence>
<organism evidence="2 3">
    <name type="scientific">Lojkania enalia</name>
    <dbReference type="NCBI Taxonomy" id="147567"/>
    <lineage>
        <taxon>Eukaryota</taxon>
        <taxon>Fungi</taxon>
        <taxon>Dikarya</taxon>
        <taxon>Ascomycota</taxon>
        <taxon>Pezizomycotina</taxon>
        <taxon>Dothideomycetes</taxon>
        <taxon>Pleosporomycetidae</taxon>
        <taxon>Pleosporales</taxon>
        <taxon>Pleosporales incertae sedis</taxon>
        <taxon>Lojkania</taxon>
    </lineage>
</organism>
<comment type="caution">
    <text evidence="2">The sequence shown here is derived from an EMBL/GenBank/DDBJ whole genome shotgun (WGS) entry which is preliminary data.</text>
</comment>
<protein>
    <submittedName>
        <fullName evidence="2">HET-domain-containing protein</fullName>
    </submittedName>
</protein>
<evidence type="ECO:0000313" key="2">
    <source>
        <dbReference type="EMBL" id="KAF2267727.1"/>
    </source>
</evidence>
<dbReference type="InterPro" id="IPR010730">
    <property type="entry name" value="HET"/>
</dbReference>
<dbReference type="OrthoDB" id="3486565at2759"/>
<proteinExistence type="predicted"/>
<dbReference type="PANTHER" id="PTHR33112:SF16">
    <property type="entry name" value="HETEROKARYON INCOMPATIBILITY DOMAIN-CONTAINING PROTEIN"/>
    <property type="match status" value="1"/>
</dbReference>
<dbReference type="PANTHER" id="PTHR33112">
    <property type="entry name" value="DOMAIN PROTEIN, PUTATIVE-RELATED"/>
    <property type="match status" value="1"/>
</dbReference>
<name>A0A9P4KEI8_9PLEO</name>
<keyword evidence="3" id="KW-1185">Reference proteome</keyword>
<dbReference type="Proteomes" id="UP000800093">
    <property type="component" value="Unassembled WGS sequence"/>
</dbReference>
<dbReference type="AlphaFoldDB" id="A0A9P4KEI8"/>
<gene>
    <name evidence="2" type="ORF">CC78DRAFT_456420</name>
</gene>
<dbReference type="Pfam" id="PF06985">
    <property type="entry name" value="HET"/>
    <property type="match status" value="1"/>
</dbReference>
<feature type="non-terminal residue" evidence="2">
    <location>
        <position position="417"/>
    </location>
</feature>
<evidence type="ECO:0000259" key="1">
    <source>
        <dbReference type="Pfam" id="PF06985"/>
    </source>
</evidence>
<dbReference type="EMBL" id="ML986589">
    <property type="protein sequence ID" value="KAF2267727.1"/>
    <property type="molecule type" value="Genomic_DNA"/>
</dbReference>
<sequence length="417" mass="47601">MIGKGYDISPYGISETCINLARQWLYECTNCLGKHAKCQLIKPAQLPTRVIDVEEMRLYATIPGDAGQYVALSHCWGGSHPVRTTIDNLESHMVRLPESLPQTFADAIAVTKALSLRYLWIDSLCIVQDSKEDWSSESAHMAKVYENAFVTISADGAKDSFEGFLSAPSRSIRPAKVIQYSYVDGAGSETSRNVFVRQRGKLGLMLPYHDFPKELSIPARNQRRQDVQHITRRTEMEEAPSSRLSTRGWVFQERFLSPRTLHFATSELGWECRSICTCECSTTSFRPVRKTSLLKYWLSDFRPDTNHTYWRTELVREYSRLDLTVPSDRLVAFSGLAEAVSRLRPGDAYLAGLWKNTLRWDLLWCVQDKRESKRLGNLVAPSWSWASVDGPVVYPLSRRGSKLKWVSQRFTIEQIDL</sequence>
<feature type="domain" description="Heterokaryon incompatibility" evidence="1">
    <location>
        <begin position="69"/>
        <end position="253"/>
    </location>
</feature>
<reference evidence="3" key="1">
    <citation type="journal article" date="2020" name="Stud. Mycol.">
        <title>101 Dothideomycetes genomes: A test case for predicting lifestyles and emergence of pathogens.</title>
        <authorList>
            <person name="Haridas S."/>
            <person name="Albert R."/>
            <person name="Binder M."/>
            <person name="Bloem J."/>
            <person name="LaButti K."/>
            <person name="Salamov A."/>
            <person name="Andreopoulos B."/>
            <person name="Baker S."/>
            <person name="Barry K."/>
            <person name="Bills G."/>
            <person name="Bluhm B."/>
            <person name="Cannon C."/>
            <person name="Castanera R."/>
            <person name="Culley D."/>
            <person name="Daum C."/>
            <person name="Ezra D."/>
            <person name="Gonzalez J."/>
            <person name="Henrissat B."/>
            <person name="Kuo A."/>
            <person name="Liang C."/>
            <person name="Lipzen A."/>
            <person name="Lutzoni F."/>
            <person name="Magnuson J."/>
            <person name="Mondo S."/>
            <person name="Nolan M."/>
            <person name="Ohm R."/>
            <person name="Pangilinan J."/>
            <person name="Park H.-J."/>
            <person name="Ramirez L."/>
            <person name="Alfaro M."/>
            <person name="Sun H."/>
            <person name="Tritt A."/>
            <person name="Yoshinaga Y."/>
            <person name="Zwiers L.-H."/>
            <person name="Turgeon B."/>
            <person name="Goodwin S."/>
            <person name="Spatafora J."/>
            <person name="Crous P."/>
            <person name="Grigoriev I."/>
        </authorList>
    </citation>
    <scope>NUCLEOTIDE SEQUENCE [LARGE SCALE GENOMIC DNA]</scope>
    <source>
        <strain evidence="3">CBS 304.66</strain>
    </source>
</reference>